<dbReference type="Pfam" id="PF14534">
    <property type="entry name" value="DUF4440"/>
    <property type="match status" value="1"/>
</dbReference>
<feature type="domain" description="DUF4440" evidence="2">
    <location>
        <begin position="34"/>
        <end position="149"/>
    </location>
</feature>
<dbReference type="OrthoDB" id="122531at2"/>
<dbReference type="SUPFAM" id="SSF54427">
    <property type="entry name" value="NTF2-like"/>
    <property type="match status" value="1"/>
</dbReference>
<organism evidence="3 4">
    <name type="scientific">Granulicella sibirica</name>
    <dbReference type="NCBI Taxonomy" id="2479048"/>
    <lineage>
        <taxon>Bacteria</taxon>
        <taxon>Pseudomonadati</taxon>
        <taxon>Acidobacteriota</taxon>
        <taxon>Terriglobia</taxon>
        <taxon>Terriglobales</taxon>
        <taxon>Acidobacteriaceae</taxon>
        <taxon>Granulicella</taxon>
    </lineage>
</organism>
<dbReference type="EMBL" id="RDSM01000001">
    <property type="protein sequence ID" value="RXH58551.1"/>
    <property type="molecule type" value="Genomic_DNA"/>
</dbReference>
<evidence type="ECO:0000313" key="3">
    <source>
        <dbReference type="EMBL" id="RXH58551.1"/>
    </source>
</evidence>
<feature type="chain" id="PRO_5020697333" description="DUF4440 domain-containing protein" evidence="1">
    <location>
        <begin position="22"/>
        <end position="169"/>
    </location>
</feature>
<gene>
    <name evidence="3" type="ORF">GRAN_1861</name>
</gene>
<accession>A0A4Q0TA90</accession>
<dbReference type="AlphaFoldDB" id="A0A4Q0TA90"/>
<comment type="caution">
    <text evidence="3">The sequence shown here is derived from an EMBL/GenBank/DDBJ whole genome shotgun (WGS) entry which is preliminary data.</text>
</comment>
<protein>
    <recommendedName>
        <fullName evidence="2">DUF4440 domain-containing protein</fullName>
    </recommendedName>
</protein>
<reference evidence="3 4" key="1">
    <citation type="submission" date="2018-11" db="EMBL/GenBank/DDBJ databases">
        <authorList>
            <person name="Mardanov A.V."/>
            <person name="Ravin N.V."/>
            <person name="Dedysh S.N."/>
        </authorList>
    </citation>
    <scope>NUCLEOTIDE SEQUENCE [LARGE SCALE GENOMIC DNA]</scope>
    <source>
        <strain evidence="3 4">AF10</strain>
    </source>
</reference>
<proteinExistence type="predicted"/>
<dbReference type="RefSeq" id="WP_161570900.1">
    <property type="nucleotide sequence ID" value="NZ_RDSM01000001.1"/>
</dbReference>
<dbReference type="InterPro" id="IPR032710">
    <property type="entry name" value="NTF2-like_dom_sf"/>
</dbReference>
<sequence length="169" mass="18791">MNLRTALALPILALSLCGAYGQTLTLAPADETAIRAVLDRQIESWNHHDMKAYVADMTPDVEWVNVVGMWWRGRDEVYQAHEKYHQTIFKTRNLSPWKQVAIRPITPDVAVVTAFGDAEGFTGNGGRVFPPSTSALTFVFVHRDGRWLITEAHNTTVDPLAAAGNPIKH</sequence>
<dbReference type="InterPro" id="IPR027843">
    <property type="entry name" value="DUF4440"/>
</dbReference>
<dbReference type="InterPro" id="IPR011944">
    <property type="entry name" value="Steroid_delta5-4_isomerase"/>
</dbReference>
<feature type="signal peptide" evidence="1">
    <location>
        <begin position="1"/>
        <end position="21"/>
    </location>
</feature>
<dbReference type="Gene3D" id="3.10.450.50">
    <property type="match status" value="1"/>
</dbReference>
<name>A0A4Q0TA90_9BACT</name>
<keyword evidence="4" id="KW-1185">Reference proteome</keyword>
<evidence type="ECO:0000256" key="1">
    <source>
        <dbReference type="SAM" id="SignalP"/>
    </source>
</evidence>
<dbReference type="NCBIfam" id="TIGR02246">
    <property type="entry name" value="SgcJ/EcaC family oxidoreductase"/>
    <property type="match status" value="1"/>
</dbReference>
<keyword evidence="1" id="KW-0732">Signal</keyword>
<evidence type="ECO:0000313" key="4">
    <source>
        <dbReference type="Proteomes" id="UP000289437"/>
    </source>
</evidence>
<evidence type="ECO:0000259" key="2">
    <source>
        <dbReference type="Pfam" id="PF14534"/>
    </source>
</evidence>
<dbReference type="Proteomes" id="UP000289437">
    <property type="component" value="Unassembled WGS sequence"/>
</dbReference>
<reference evidence="4" key="2">
    <citation type="submission" date="2019-02" db="EMBL/GenBank/DDBJ databases">
        <title>Granulicella sibirica sp. nov., a psychrotolerant acidobacterium isolated from an organic soil layer in forested tundra, West Siberia.</title>
        <authorList>
            <person name="Oshkin I.Y."/>
            <person name="Kulichevskaya I.S."/>
            <person name="Rijpstra W.I.C."/>
            <person name="Sinninghe Damste J.S."/>
            <person name="Rakitin A.L."/>
            <person name="Ravin N.V."/>
            <person name="Dedysh S.N."/>
        </authorList>
    </citation>
    <scope>NUCLEOTIDE SEQUENCE [LARGE SCALE GENOMIC DNA]</scope>
    <source>
        <strain evidence="4">AF10</strain>
    </source>
</reference>